<evidence type="ECO:0000256" key="3">
    <source>
        <dbReference type="ARBA" id="ARBA00022692"/>
    </source>
</evidence>
<keyword evidence="3 8" id="KW-0812">Transmembrane</keyword>
<keyword evidence="5" id="KW-0406">Ion transport</keyword>
<evidence type="ECO:0000256" key="1">
    <source>
        <dbReference type="ARBA" id="ARBA00004141"/>
    </source>
</evidence>
<feature type="domain" description="Potassium channel" evidence="9">
    <location>
        <begin position="116"/>
        <end position="191"/>
    </location>
</feature>
<dbReference type="Pfam" id="PF07885">
    <property type="entry name" value="Ion_trans_2"/>
    <property type="match status" value="1"/>
</dbReference>
<dbReference type="Gene3D" id="1.10.287.70">
    <property type="match status" value="1"/>
</dbReference>
<keyword evidence="4 8" id="KW-1133">Transmembrane helix</keyword>
<evidence type="ECO:0000256" key="6">
    <source>
        <dbReference type="ARBA" id="ARBA00023136"/>
    </source>
</evidence>
<dbReference type="RefSeq" id="WP_019376970.1">
    <property type="nucleotide sequence ID" value="NZ_CP033049.1"/>
</dbReference>
<reference evidence="10 11" key="1">
    <citation type="submission" date="2020-09" db="EMBL/GenBank/DDBJ databases">
        <title>Draft Genome Sequences of Oil-Oxidizing Bacteria Halomonas titanicae, Marinobacter lutaoensis, and Virgibacillus halodenitrificans Isolated from Highly Saline Environments.</title>
        <authorList>
            <person name="Grouzdev D.S."/>
            <person name="Sokolova D.S."/>
            <person name="Semenova E.M."/>
            <person name="Borzenkov I.A."/>
            <person name="Bidzhieva S.K."/>
            <person name="Poltaraus A.B."/>
            <person name="Nazina T.N."/>
        </authorList>
    </citation>
    <scope>NUCLEOTIDE SEQUENCE [LARGE SCALE GENOMIC DNA]</scope>
    <source>
        <strain evidence="10 11">VKM B-3472D</strain>
    </source>
</reference>
<keyword evidence="7 10" id="KW-0407">Ion channel</keyword>
<evidence type="ECO:0000256" key="7">
    <source>
        <dbReference type="ARBA" id="ARBA00023303"/>
    </source>
</evidence>
<keyword evidence="11" id="KW-1185">Reference proteome</keyword>
<dbReference type="Proteomes" id="UP000621631">
    <property type="component" value="Unassembled WGS sequence"/>
</dbReference>
<evidence type="ECO:0000256" key="8">
    <source>
        <dbReference type="SAM" id="Phobius"/>
    </source>
</evidence>
<proteinExistence type="predicted"/>
<evidence type="ECO:0000259" key="9">
    <source>
        <dbReference type="Pfam" id="PF07885"/>
    </source>
</evidence>
<evidence type="ECO:0000256" key="4">
    <source>
        <dbReference type="ARBA" id="ARBA00022989"/>
    </source>
</evidence>
<gene>
    <name evidence="10" type="ORF">IC602_09870</name>
</gene>
<evidence type="ECO:0000313" key="10">
    <source>
        <dbReference type="EMBL" id="MBD1222914.1"/>
    </source>
</evidence>
<dbReference type="InterPro" id="IPR027359">
    <property type="entry name" value="Volt_channel_dom_sf"/>
</dbReference>
<evidence type="ECO:0000256" key="2">
    <source>
        <dbReference type="ARBA" id="ARBA00022448"/>
    </source>
</evidence>
<keyword evidence="6 8" id="KW-0472">Membrane</keyword>
<dbReference type="InterPro" id="IPR028325">
    <property type="entry name" value="VG_K_chnl"/>
</dbReference>
<dbReference type="PANTHER" id="PTHR11537:SF254">
    <property type="entry name" value="POTASSIUM VOLTAGE-GATED CHANNEL PROTEIN SHAB"/>
    <property type="match status" value="1"/>
</dbReference>
<comment type="caution">
    <text evidence="10">The sequence shown here is derived from an EMBL/GenBank/DDBJ whole genome shotgun (WGS) entry which is preliminary data.</text>
</comment>
<dbReference type="Gene3D" id="1.20.5.110">
    <property type="match status" value="1"/>
</dbReference>
<feature type="transmembrane region" description="Helical" evidence="8">
    <location>
        <begin position="31"/>
        <end position="52"/>
    </location>
</feature>
<evidence type="ECO:0000256" key="5">
    <source>
        <dbReference type="ARBA" id="ARBA00023065"/>
    </source>
</evidence>
<dbReference type="InterPro" id="IPR013099">
    <property type="entry name" value="K_chnl_dom"/>
</dbReference>
<dbReference type="Gene3D" id="1.20.120.350">
    <property type="entry name" value="Voltage-gated potassium channels. Chain C"/>
    <property type="match status" value="1"/>
</dbReference>
<keyword evidence="2" id="KW-0813">Transport</keyword>
<name>A0ABR7VLX6_VIRHA</name>
<feature type="transmembrane region" description="Helical" evidence="8">
    <location>
        <begin position="167"/>
        <end position="192"/>
    </location>
</feature>
<dbReference type="SUPFAM" id="SSF81324">
    <property type="entry name" value="Voltage-gated potassium channels"/>
    <property type="match status" value="1"/>
</dbReference>
<protein>
    <submittedName>
        <fullName evidence="10">Potassium channel family protein</fullName>
    </submittedName>
</protein>
<sequence>MRKKLALIYEIFLIILILLSVILIWHEEDNLIYLDKIIWFVLFTDVLIRFLISKNKWHYIKENPFDIISVIPLDSIFQTARVVRLFRVLRIISLGKKYITPFRNILKTNNFHKVFAVSVLLIGLSTFLVKHFEPSINTYEDGLWWSIVTATTVGYGDISPDTGMGRLIAIILMLIGIGLIGMLTSSITTYFVGSKKQQNPTIEFIKSELDRYEELHTSEKRRLVILLKDLNEEECNKKPE</sequence>
<organism evidence="10 11">
    <name type="scientific">Virgibacillus halodenitrificans</name>
    <name type="common">Bacillus halodenitrificans</name>
    <dbReference type="NCBI Taxonomy" id="1482"/>
    <lineage>
        <taxon>Bacteria</taxon>
        <taxon>Bacillati</taxon>
        <taxon>Bacillota</taxon>
        <taxon>Bacilli</taxon>
        <taxon>Bacillales</taxon>
        <taxon>Bacillaceae</taxon>
        <taxon>Virgibacillus</taxon>
    </lineage>
</organism>
<evidence type="ECO:0000313" key="11">
    <source>
        <dbReference type="Proteomes" id="UP000621631"/>
    </source>
</evidence>
<comment type="subcellular location">
    <subcellularLocation>
        <location evidence="1">Membrane</location>
        <topology evidence="1">Multi-pass membrane protein</topology>
    </subcellularLocation>
</comment>
<accession>A0ABR7VLX6</accession>
<dbReference type="EMBL" id="JACWEZ010000005">
    <property type="protein sequence ID" value="MBD1222914.1"/>
    <property type="molecule type" value="Genomic_DNA"/>
</dbReference>
<dbReference type="GO" id="GO:0034220">
    <property type="term" value="P:monoatomic ion transmembrane transport"/>
    <property type="evidence" value="ECO:0007669"/>
    <property type="project" value="UniProtKB-KW"/>
</dbReference>
<dbReference type="PANTHER" id="PTHR11537">
    <property type="entry name" value="VOLTAGE-GATED POTASSIUM CHANNEL"/>
    <property type="match status" value="1"/>
</dbReference>
<feature type="transmembrane region" description="Helical" evidence="8">
    <location>
        <begin position="7"/>
        <end position="25"/>
    </location>
</feature>
<feature type="transmembrane region" description="Helical" evidence="8">
    <location>
        <begin position="111"/>
        <end position="129"/>
    </location>
</feature>